<reference evidence="1" key="2">
    <citation type="submission" date="2017-10" db="EMBL/GenBank/DDBJ databases">
        <title>Ladona fulva Genome sequencing and assembly.</title>
        <authorList>
            <person name="Murali S."/>
            <person name="Richards S."/>
            <person name="Bandaranaike D."/>
            <person name="Bellair M."/>
            <person name="Blankenburg K."/>
            <person name="Chao H."/>
            <person name="Dinh H."/>
            <person name="Doddapaneni H."/>
            <person name="Dugan-Rocha S."/>
            <person name="Elkadiri S."/>
            <person name="Gnanaolivu R."/>
            <person name="Hernandez B."/>
            <person name="Skinner E."/>
            <person name="Javaid M."/>
            <person name="Lee S."/>
            <person name="Li M."/>
            <person name="Ming W."/>
            <person name="Munidasa M."/>
            <person name="Muniz J."/>
            <person name="Nguyen L."/>
            <person name="Hughes D."/>
            <person name="Osuji N."/>
            <person name="Pu L.-L."/>
            <person name="Puazo M."/>
            <person name="Qu C."/>
            <person name="Quiroz J."/>
            <person name="Raj R."/>
            <person name="Weissenberger G."/>
            <person name="Xin Y."/>
            <person name="Zou X."/>
            <person name="Han Y."/>
            <person name="Worley K."/>
            <person name="Muzny D."/>
            <person name="Gibbs R."/>
        </authorList>
    </citation>
    <scope>NUCLEOTIDE SEQUENCE</scope>
    <source>
        <strain evidence="1">Sampled in the wild</strain>
    </source>
</reference>
<reference evidence="1" key="1">
    <citation type="submission" date="2013-04" db="EMBL/GenBank/DDBJ databases">
        <authorList>
            <person name="Qu J."/>
            <person name="Murali S.C."/>
            <person name="Bandaranaike D."/>
            <person name="Bellair M."/>
            <person name="Blankenburg K."/>
            <person name="Chao H."/>
            <person name="Dinh H."/>
            <person name="Doddapaneni H."/>
            <person name="Downs B."/>
            <person name="Dugan-Rocha S."/>
            <person name="Elkadiri S."/>
            <person name="Gnanaolivu R.D."/>
            <person name="Hernandez B."/>
            <person name="Javaid M."/>
            <person name="Jayaseelan J.C."/>
            <person name="Lee S."/>
            <person name="Li M."/>
            <person name="Ming W."/>
            <person name="Munidasa M."/>
            <person name="Muniz J."/>
            <person name="Nguyen L."/>
            <person name="Ongeri F."/>
            <person name="Osuji N."/>
            <person name="Pu L.-L."/>
            <person name="Puazo M."/>
            <person name="Qu C."/>
            <person name="Quiroz J."/>
            <person name="Raj R."/>
            <person name="Weissenberger G."/>
            <person name="Xin Y."/>
            <person name="Zou X."/>
            <person name="Han Y."/>
            <person name="Richards S."/>
            <person name="Worley K."/>
            <person name="Muzny D."/>
            <person name="Gibbs R."/>
        </authorList>
    </citation>
    <scope>NUCLEOTIDE SEQUENCE</scope>
    <source>
        <strain evidence="1">Sampled in the wild</strain>
    </source>
</reference>
<protein>
    <submittedName>
        <fullName evidence="1">Uncharacterized protein</fullName>
    </submittedName>
</protein>
<dbReference type="EMBL" id="KZ308184">
    <property type="protein sequence ID" value="KAG8224124.1"/>
    <property type="molecule type" value="Genomic_DNA"/>
</dbReference>
<gene>
    <name evidence="1" type="ORF">J437_LFUL001818</name>
</gene>
<evidence type="ECO:0000313" key="1">
    <source>
        <dbReference type="EMBL" id="KAG8224124.1"/>
    </source>
</evidence>
<organism evidence="1 2">
    <name type="scientific">Ladona fulva</name>
    <name type="common">Scarce chaser dragonfly</name>
    <name type="synonym">Libellula fulva</name>
    <dbReference type="NCBI Taxonomy" id="123851"/>
    <lineage>
        <taxon>Eukaryota</taxon>
        <taxon>Metazoa</taxon>
        <taxon>Ecdysozoa</taxon>
        <taxon>Arthropoda</taxon>
        <taxon>Hexapoda</taxon>
        <taxon>Insecta</taxon>
        <taxon>Pterygota</taxon>
        <taxon>Palaeoptera</taxon>
        <taxon>Odonata</taxon>
        <taxon>Epiprocta</taxon>
        <taxon>Anisoptera</taxon>
        <taxon>Libelluloidea</taxon>
        <taxon>Libellulidae</taxon>
        <taxon>Ladona</taxon>
    </lineage>
</organism>
<evidence type="ECO:0000313" key="2">
    <source>
        <dbReference type="Proteomes" id="UP000792457"/>
    </source>
</evidence>
<keyword evidence="2" id="KW-1185">Reference proteome</keyword>
<name>A0A8K0JX91_LADFU</name>
<accession>A0A8K0JX91</accession>
<dbReference type="Proteomes" id="UP000792457">
    <property type="component" value="Unassembled WGS sequence"/>
</dbReference>
<sequence length="91" mass="10652">MKKKLDDIEEYSKQNEVKKFYNTVEKGKNGNQPRMEGLHLHPLDTYLFFFKLEFLPSEELEEFESIAVGTLSQVLEWEAGLIERVLVVMAD</sequence>
<comment type="caution">
    <text evidence="1">The sequence shown here is derived from an EMBL/GenBank/DDBJ whole genome shotgun (WGS) entry which is preliminary data.</text>
</comment>
<dbReference type="AlphaFoldDB" id="A0A8K0JX91"/>
<proteinExistence type="predicted"/>